<dbReference type="InterPro" id="IPR021874">
    <property type="entry name" value="Phage_Mu_Gp27"/>
</dbReference>
<name>A0A2T4JDE8_FUSBL</name>
<protein>
    <recommendedName>
        <fullName evidence="3">DUF3486 domain-containing protein</fullName>
    </recommendedName>
</protein>
<proteinExistence type="predicted"/>
<comment type="caution">
    <text evidence="1">The sequence shown here is derived from an EMBL/GenBank/DDBJ whole genome shotgun (WGS) entry which is preliminary data.</text>
</comment>
<dbReference type="RefSeq" id="WP_107671954.1">
    <property type="nucleotide sequence ID" value="NZ_PZKE01000002.1"/>
</dbReference>
<sequence>MPVPRKVDLLPAELRQWLQEALRARGFGDYEALAEELNWRLAEAGSELRIRKSALHDYGSEYREFVKLQDQASDWAKEWLGEMGMDDQAQRQNVLFQMLTTLAFKVMQAEVAKNGAEISPQNLHFLARMMKDVMSSSGIVQAMREKERKEQSAKLDAAVEAGDLDAEAAAKARRIMGFA</sequence>
<evidence type="ECO:0000313" key="1">
    <source>
        <dbReference type="EMBL" id="PTE15945.1"/>
    </source>
</evidence>
<dbReference type="Pfam" id="PF11985">
    <property type="entry name" value="Phage_Mu_Gp27"/>
    <property type="match status" value="1"/>
</dbReference>
<evidence type="ECO:0008006" key="3">
    <source>
        <dbReference type="Google" id="ProtNLM"/>
    </source>
</evidence>
<dbReference type="EMBL" id="PZKE01000002">
    <property type="protein sequence ID" value="PTE15945.1"/>
    <property type="molecule type" value="Genomic_DNA"/>
</dbReference>
<dbReference type="AlphaFoldDB" id="A0A2T4JDE8"/>
<accession>A0A2T4JDE8</accession>
<gene>
    <name evidence="1" type="ORF">C5F44_02590</name>
</gene>
<evidence type="ECO:0000313" key="2">
    <source>
        <dbReference type="Proteomes" id="UP000241362"/>
    </source>
</evidence>
<dbReference type="Proteomes" id="UP000241362">
    <property type="component" value="Unassembled WGS sequence"/>
</dbReference>
<organism evidence="1 2">
    <name type="scientific">Fuscovulum blasticum DSM 2131</name>
    <dbReference type="NCBI Taxonomy" id="1188250"/>
    <lineage>
        <taxon>Bacteria</taxon>
        <taxon>Pseudomonadati</taxon>
        <taxon>Pseudomonadota</taxon>
        <taxon>Alphaproteobacteria</taxon>
        <taxon>Rhodobacterales</taxon>
        <taxon>Paracoccaceae</taxon>
        <taxon>Pseudogemmobacter</taxon>
    </lineage>
</organism>
<keyword evidence="2" id="KW-1185">Reference proteome</keyword>
<reference evidence="1 2" key="1">
    <citation type="submission" date="2018-03" db="EMBL/GenBank/DDBJ databases">
        <title>Rhodobacter blasticus.</title>
        <authorList>
            <person name="Meyer T.E."/>
            <person name="Miller S."/>
            <person name="Lodha T."/>
            <person name="Gandham S."/>
            <person name="Chintalapati S."/>
            <person name="Chintalapati V.R."/>
        </authorList>
    </citation>
    <scope>NUCLEOTIDE SEQUENCE [LARGE SCALE GENOMIC DNA]</scope>
    <source>
        <strain evidence="1 2">DSM 2131</strain>
    </source>
</reference>